<dbReference type="GO" id="GO:0045893">
    <property type="term" value="P:positive regulation of DNA-templated transcription"/>
    <property type="evidence" value="ECO:0007669"/>
    <property type="project" value="InterPro"/>
</dbReference>
<dbReference type="InterPro" id="IPR001699">
    <property type="entry name" value="TF_T-box"/>
</dbReference>
<dbReference type="PANTHER" id="PTHR11267">
    <property type="entry name" value="T-BOX PROTEIN-RELATED"/>
    <property type="match status" value="1"/>
</dbReference>
<name>A0AA39KUX8_MICHY</name>
<keyword evidence="5 6" id="KW-0539">Nucleus</keyword>
<organism evidence="9 10">
    <name type="scientific">Microctonus hyperodae</name>
    <name type="common">Parasitoid wasp</name>
    <dbReference type="NCBI Taxonomy" id="165561"/>
    <lineage>
        <taxon>Eukaryota</taxon>
        <taxon>Metazoa</taxon>
        <taxon>Ecdysozoa</taxon>
        <taxon>Arthropoda</taxon>
        <taxon>Hexapoda</taxon>
        <taxon>Insecta</taxon>
        <taxon>Pterygota</taxon>
        <taxon>Neoptera</taxon>
        <taxon>Endopterygota</taxon>
        <taxon>Hymenoptera</taxon>
        <taxon>Apocrita</taxon>
        <taxon>Ichneumonoidea</taxon>
        <taxon>Braconidae</taxon>
        <taxon>Euphorinae</taxon>
        <taxon>Microctonus</taxon>
    </lineage>
</organism>
<keyword evidence="3 6" id="KW-0238">DNA-binding</keyword>
<comment type="subcellular location">
    <subcellularLocation>
        <location evidence="1 6">Nucleus</location>
    </subcellularLocation>
</comment>
<dbReference type="SMART" id="SM00425">
    <property type="entry name" value="TBOX"/>
    <property type="match status" value="1"/>
</dbReference>
<comment type="caution">
    <text evidence="6">Lacks conserved residue(s) required for the propagation of feature annotation.</text>
</comment>
<dbReference type="PROSITE" id="PS50252">
    <property type="entry name" value="TBOX_3"/>
    <property type="match status" value="1"/>
</dbReference>
<evidence type="ECO:0000256" key="7">
    <source>
        <dbReference type="SAM" id="MobiDB-lite"/>
    </source>
</evidence>
<dbReference type="SUPFAM" id="SSF49417">
    <property type="entry name" value="p53-like transcription factors"/>
    <property type="match status" value="1"/>
</dbReference>
<dbReference type="AlphaFoldDB" id="A0AA39KUX8"/>
<keyword evidence="10" id="KW-1185">Reference proteome</keyword>
<evidence type="ECO:0000256" key="2">
    <source>
        <dbReference type="ARBA" id="ARBA00023015"/>
    </source>
</evidence>
<accession>A0AA39KUX8</accession>
<dbReference type="InterPro" id="IPR018186">
    <property type="entry name" value="TF_T-box_CS"/>
</dbReference>
<dbReference type="InterPro" id="IPR036960">
    <property type="entry name" value="T-box_sf"/>
</dbReference>
<reference evidence="9" key="2">
    <citation type="submission" date="2023-03" db="EMBL/GenBank/DDBJ databases">
        <authorList>
            <person name="Inwood S.N."/>
            <person name="Skelly J.G."/>
            <person name="Guhlin J."/>
            <person name="Harrop T.W.R."/>
            <person name="Goldson S.G."/>
            <person name="Dearden P.K."/>
        </authorList>
    </citation>
    <scope>NUCLEOTIDE SEQUENCE</scope>
    <source>
        <strain evidence="9">Lincoln</strain>
        <tissue evidence="9">Whole body</tissue>
    </source>
</reference>
<dbReference type="GO" id="GO:0001708">
    <property type="term" value="P:cell fate specification"/>
    <property type="evidence" value="ECO:0007669"/>
    <property type="project" value="TreeGrafter"/>
</dbReference>
<evidence type="ECO:0000313" key="9">
    <source>
        <dbReference type="EMBL" id="KAK0174566.1"/>
    </source>
</evidence>
<evidence type="ECO:0000259" key="8">
    <source>
        <dbReference type="PROSITE" id="PS50252"/>
    </source>
</evidence>
<dbReference type="PROSITE" id="PS01264">
    <property type="entry name" value="TBOX_2"/>
    <property type="match status" value="1"/>
</dbReference>
<dbReference type="Proteomes" id="UP001168972">
    <property type="component" value="Unassembled WGS sequence"/>
</dbReference>
<feature type="region of interest" description="Disordered" evidence="7">
    <location>
        <begin position="244"/>
        <end position="268"/>
    </location>
</feature>
<dbReference type="InterPro" id="IPR046360">
    <property type="entry name" value="T-box_DNA-bd"/>
</dbReference>
<dbReference type="Gene3D" id="2.60.40.820">
    <property type="entry name" value="Transcription factor, T-box"/>
    <property type="match status" value="1"/>
</dbReference>
<dbReference type="GO" id="GO:0005634">
    <property type="term" value="C:nucleus"/>
    <property type="evidence" value="ECO:0007669"/>
    <property type="project" value="UniProtKB-SubCell"/>
</dbReference>
<gene>
    <name evidence="9" type="ORF">PV327_010325</name>
</gene>
<feature type="compositionally biased region" description="Low complexity" evidence="7">
    <location>
        <begin position="244"/>
        <end position="253"/>
    </location>
</feature>
<reference evidence="9" key="1">
    <citation type="journal article" date="2023" name="bioRxiv">
        <title>Scaffold-level genome assemblies of two parasitoid biocontrol wasps reveal the parthenogenesis mechanism and an associated novel virus.</title>
        <authorList>
            <person name="Inwood S."/>
            <person name="Skelly J."/>
            <person name="Guhlin J."/>
            <person name="Harrop T."/>
            <person name="Goldson S."/>
            <person name="Dearden P."/>
        </authorList>
    </citation>
    <scope>NUCLEOTIDE SEQUENCE</scope>
    <source>
        <strain evidence="9">Lincoln</strain>
        <tissue evidence="9">Whole body</tissue>
    </source>
</reference>
<evidence type="ECO:0000256" key="3">
    <source>
        <dbReference type="ARBA" id="ARBA00023125"/>
    </source>
</evidence>
<dbReference type="GO" id="GO:0000785">
    <property type="term" value="C:chromatin"/>
    <property type="evidence" value="ECO:0007669"/>
    <property type="project" value="TreeGrafter"/>
</dbReference>
<sequence length="337" mass="38431">MFPAVQININGLDHHARYCVVMEIIPASKRRHKYIGNVESLQQSKNCGSNRHVGWTTAGVAEPQPPLDRRIYLHPDSPATGAHWMQQPVNFTKLKLTNNGIDHHNNVVLTSMHKYIPRIWIIRAPDTFNSLNDLFNQPSASFTFVETEFIAVTAYQNDNITKLKINNNPFAKGFRETGQSRCKRKFDNSHCGDDDDEFGNVSSSSDSESHEKYAKKFITNTINLDDNVVGDFSKIQKIHINNINNNNNKNNNQPRLHRPWADSSSSLTKDNLRKVNPTTINITSKSVTNSPVNLTNFPFFSNFSMENEIYNATIAYCNLKYQHYQPLNNQIANIYIS</sequence>
<keyword evidence="4" id="KW-0804">Transcription</keyword>
<evidence type="ECO:0000256" key="1">
    <source>
        <dbReference type="ARBA" id="ARBA00004123"/>
    </source>
</evidence>
<evidence type="ECO:0000256" key="6">
    <source>
        <dbReference type="PROSITE-ProRule" id="PRU00201"/>
    </source>
</evidence>
<dbReference type="PRINTS" id="PR00937">
    <property type="entry name" value="TBOX"/>
</dbReference>
<evidence type="ECO:0000256" key="4">
    <source>
        <dbReference type="ARBA" id="ARBA00023163"/>
    </source>
</evidence>
<comment type="caution">
    <text evidence="9">The sequence shown here is derived from an EMBL/GenBank/DDBJ whole genome shotgun (WGS) entry which is preliminary data.</text>
</comment>
<evidence type="ECO:0000256" key="5">
    <source>
        <dbReference type="ARBA" id="ARBA00023242"/>
    </source>
</evidence>
<dbReference type="Pfam" id="PF00907">
    <property type="entry name" value="T-box"/>
    <property type="match status" value="1"/>
</dbReference>
<dbReference type="GO" id="GO:0000981">
    <property type="term" value="F:DNA-binding transcription factor activity, RNA polymerase II-specific"/>
    <property type="evidence" value="ECO:0007669"/>
    <property type="project" value="TreeGrafter"/>
</dbReference>
<proteinExistence type="predicted"/>
<protein>
    <recommendedName>
        <fullName evidence="8">T-box domain-containing protein</fullName>
    </recommendedName>
</protein>
<dbReference type="PANTHER" id="PTHR11267:SF181">
    <property type="entry name" value="OPTOMOTOR-BLIND PROTEIN"/>
    <property type="match status" value="1"/>
</dbReference>
<dbReference type="InterPro" id="IPR008967">
    <property type="entry name" value="p53-like_TF_DNA-bd_sf"/>
</dbReference>
<dbReference type="EMBL" id="JAQQBR010000006">
    <property type="protein sequence ID" value="KAK0174566.1"/>
    <property type="molecule type" value="Genomic_DNA"/>
</dbReference>
<keyword evidence="2" id="KW-0805">Transcription regulation</keyword>
<evidence type="ECO:0000313" key="10">
    <source>
        <dbReference type="Proteomes" id="UP001168972"/>
    </source>
</evidence>
<dbReference type="GO" id="GO:0000978">
    <property type="term" value="F:RNA polymerase II cis-regulatory region sequence-specific DNA binding"/>
    <property type="evidence" value="ECO:0007669"/>
    <property type="project" value="InterPro"/>
</dbReference>
<feature type="domain" description="T-box" evidence="8">
    <location>
        <begin position="1"/>
        <end position="176"/>
    </location>
</feature>